<keyword evidence="3 14" id="KW-1003">Cell membrane</keyword>
<dbReference type="InterPro" id="IPR050428">
    <property type="entry name" value="TCS_sensor_his_kinase"/>
</dbReference>
<keyword evidence="4 14" id="KW-0997">Cell inner membrane</keyword>
<dbReference type="NCBIfam" id="TIGR01386">
    <property type="entry name" value="cztS_silS_copS"/>
    <property type="match status" value="1"/>
</dbReference>
<comment type="function">
    <text evidence="14">Member of a two-component regulatory system.</text>
</comment>
<evidence type="ECO:0000256" key="9">
    <source>
        <dbReference type="ARBA" id="ARBA00022777"/>
    </source>
</evidence>
<evidence type="ECO:0000256" key="6">
    <source>
        <dbReference type="ARBA" id="ARBA00022679"/>
    </source>
</evidence>
<dbReference type="InterPro" id="IPR003661">
    <property type="entry name" value="HisK_dim/P_dom"/>
</dbReference>
<evidence type="ECO:0000256" key="11">
    <source>
        <dbReference type="ARBA" id="ARBA00022989"/>
    </source>
</evidence>
<evidence type="ECO:0000256" key="1">
    <source>
        <dbReference type="ARBA" id="ARBA00000085"/>
    </source>
</evidence>
<dbReference type="GO" id="GO:0004673">
    <property type="term" value="F:protein histidine kinase activity"/>
    <property type="evidence" value="ECO:0007669"/>
    <property type="project" value="UniProtKB-EC"/>
</dbReference>
<dbReference type="Pfam" id="PF00512">
    <property type="entry name" value="HisKA"/>
    <property type="match status" value="1"/>
</dbReference>
<dbReference type="EC" id="2.7.13.3" evidence="14"/>
<evidence type="ECO:0000256" key="12">
    <source>
        <dbReference type="ARBA" id="ARBA00023012"/>
    </source>
</evidence>
<dbReference type="PROSITE" id="PS50109">
    <property type="entry name" value="HIS_KIN"/>
    <property type="match status" value="1"/>
</dbReference>
<dbReference type="InterPro" id="IPR006290">
    <property type="entry name" value="CztS_silS_copS"/>
</dbReference>
<dbReference type="CDD" id="cd06225">
    <property type="entry name" value="HAMP"/>
    <property type="match status" value="1"/>
</dbReference>
<gene>
    <name evidence="17" type="ORF">KRX52_02305</name>
</gene>
<organism evidence="17 18">
    <name type="scientific">Geopseudomonas aromaticivorans</name>
    <dbReference type="NCBI Taxonomy" id="2849492"/>
    <lineage>
        <taxon>Bacteria</taxon>
        <taxon>Pseudomonadati</taxon>
        <taxon>Pseudomonadota</taxon>
        <taxon>Gammaproteobacteria</taxon>
        <taxon>Pseudomonadales</taxon>
        <taxon>Pseudomonadaceae</taxon>
        <taxon>Geopseudomonas</taxon>
    </lineage>
</organism>
<dbReference type="Pfam" id="PF21085">
    <property type="entry name" value="CusS"/>
    <property type="match status" value="1"/>
</dbReference>
<comment type="catalytic activity">
    <reaction evidence="1 14">
        <text>ATP + protein L-histidine = ADP + protein N-phospho-L-histidine.</text>
        <dbReference type="EC" id="2.7.13.3"/>
    </reaction>
</comment>
<dbReference type="CDD" id="cd00082">
    <property type="entry name" value="HisKA"/>
    <property type="match status" value="1"/>
</dbReference>
<evidence type="ECO:0000256" key="14">
    <source>
        <dbReference type="RuleBase" id="RU364088"/>
    </source>
</evidence>
<evidence type="ECO:0000259" key="16">
    <source>
        <dbReference type="PROSITE" id="PS50885"/>
    </source>
</evidence>
<dbReference type="EMBL" id="JAHRGL010000002">
    <property type="protein sequence ID" value="MBV2131625.1"/>
    <property type="molecule type" value="Genomic_DNA"/>
</dbReference>
<dbReference type="InterPro" id="IPR048590">
    <property type="entry name" value="CusS-like_sensor"/>
</dbReference>
<evidence type="ECO:0000313" key="18">
    <source>
        <dbReference type="Proteomes" id="UP000813068"/>
    </source>
</evidence>
<reference evidence="17 18" key="1">
    <citation type="submission" date="2021-06" db="EMBL/GenBank/DDBJ databases">
        <title>Differences between aerobic and microaerobic xylene degrading microbial communities.</title>
        <authorList>
            <person name="Banerjee S."/>
            <person name="Tancsics A."/>
        </authorList>
    </citation>
    <scope>NUCLEOTIDE SEQUENCE [LARGE SCALE GENOMIC DNA]</scope>
    <source>
        <strain evidence="17 18">MAP12</strain>
    </source>
</reference>
<comment type="caution">
    <text evidence="17">The sequence shown here is derived from an EMBL/GenBank/DDBJ whole genome shotgun (WGS) entry which is preliminary data.</text>
</comment>
<dbReference type="InterPro" id="IPR003660">
    <property type="entry name" value="HAMP_dom"/>
</dbReference>
<evidence type="ECO:0000256" key="5">
    <source>
        <dbReference type="ARBA" id="ARBA00022553"/>
    </source>
</evidence>
<evidence type="ECO:0000256" key="13">
    <source>
        <dbReference type="ARBA" id="ARBA00023136"/>
    </source>
</evidence>
<keyword evidence="11 14" id="KW-1133">Transmembrane helix</keyword>
<feature type="transmembrane region" description="Helical" evidence="14">
    <location>
        <begin position="161"/>
        <end position="181"/>
    </location>
</feature>
<evidence type="ECO:0000313" key="17">
    <source>
        <dbReference type="EMBL" id="MBV2131625.1"/>
    </source>
</evidence>
<feature type="domain" description="Histidine kinase" evidence="15">
    <location>
        <begin position="243"/>
        <end position="455"/>
    </location>
</feature>
<evidence type="ECO:0000259" key="15">
    <source>
        <dbReference type="PROSITE" id="PS50109"/>
    </source>
</evidence>
<dbReference type="SMART" id="SM00388">
    <property type="entry name" value="HisKA"/>
    <property type="match status" value="1"/>
</dbReference>
<dbReference type="Pfam" id="PF02518">
    <property type="entry name" value="HATPase_c"/>
    <property type="match status" value="1"/>
</dbReference>
<comment type="subcellular location">
    <subcellularLocation>
        <location evidence="2">Cell inner membrane</location>
        <topology evidence="2">Multi-pass membrane protein</topology>
    </subcellularLocation>
</comment>
<keyword evidence="6 14" id="KW-0808">Transferase</keyword>
<dbReference type="Pfam" id="PF00672">
    <property type="entry name" value="HAMP"/>
    <property type="match status" value="1"/>
</dbReference>
<dbReference type="PANTHER" id="PTHR45436">
    <property type="entry name" value="SENSOR HISTIDINE KINASE YKOH"/>
    <property type="match status" value="1"/>
</dbReference>
<protein>
    <recommendedName>
        <fullName evidence="14">Sensor protein</fullName>
        <ecNumber evidence="14">2.7.13.3</ecNumber>
    </recommendedName>
</protein>
<evidence type="ECO:0000256" key="3">
    <source>
        <dbReference type="ARBA" id="ARBA00022475"/>
    </source>
</evidence>
<keyword evidence="5" id="KW-0597">Phosphoprotein</keyword>
<proteinExistence type="predicted"/>
<keyword evidence="9 14" id="KW-0418">Kinase</keyword>
<feature type="domain" description="HAMP" evidence="16">
    <location>
        <begin position="182"/>
        <end position="235"/>
    </location>
</feature>
<dbReference type="PANTHER" id="PTHR45436:SF15">
    <property type="entry name" value="SENSOR HISTIDINE KINASE CUSS"/>
    <property type="match status" value="1"/>
</dbReference>
<evidence type="ECO:0000256" key="10">
    <source>
        <dbReference type="ARBA" id="ARBA00022840"/>
    </source>
</evidence>
<dbReference type="SMART" id="SM00304">
    <property type="entry name" value="HAMP"/>
    <property type="match status" value="1"/>
</dbReference>
<evidence type="ECO:0000256" key="2">
    <source>
        <dbReference type="ARBA" id="ARBA00004429"/>
    </source>
</evidence>
<keyword evidence="10 14" id="KW-0067">ATP-binding</keyword>
<keyword evidence="8 14" id="KW-0547">Nucleotide-binding</keyword>
<dbReference type="InterPro" id="IPR005467">
    <property type="entry name" value="His_kinase_dom"/>
</dbReference>
<dbReference type="RefSeq" id="WP_217679661.1">
    <property type="nucleotide sequence ID" value="NZ_JAHRGL010000002.1"/>
</dbReference>
<accession>A0ABS6MST5</accession>
<dbReference type="SMART" id="SM00387">
    <property type="entry name" value="HATPase_c"/>
    <property type="match status" value="1"/>
</dbReference>
<keyword evidence="12 14" id="KW-0902">Two-component regulatory system</keyword>
<name>A0ABS6MST5_9GAMM</name>
<keyword evidence="18" id="KW-1185">Reference proteome</keyword>
<dbReference type="PROSITE" id="PS50885">
    <property type="entry name" value="HAMP"/>
    <property type="match status" value="1"/>
</dbReference>
<keyword evidence="13 14" id="KW-0472">Membrane</keyword>
<evidence type="ECO:0000256" key="4">
    <source>
        <dbReference type="ARBA" id="ARBA00022519"/>
    </source>
</evidence>
<sequence>MQRLSLTARLGLLFMLALTGVLLAAGLTVQHLSRQHFEALDRHALLEKLHASQGILGSLADLDDFAALRPQLHTLLGAHQELRALILDSQGRVLFAEPFLADFPAELRQPGGDLWTWQDGAHLLRGMTTRVPLLGRPEGLTLLLALDVTHHEAFFAALQRWFWIALGVCALLSTGLGWLVARGGLRPLREVTQVAATVSARSLKERIPEATLPVELRPLVSSFNGMLARLDDAFVRLSNFSADIAHELRTPLTQLMTHTEVVLSRARSLEEYQDALYGNLEDLKQMARMIDDMLFLAKADNGLIMPEHKLLALHELAEQLLDYYRLLADDRNITLQLDGTGMIDGDAGMLRRALSNLLSNALRYTPVGGCIRVRIANSCGQVLLGVENPGPSIPVEHLGRLFDRFYRADPARREGGNAGLGLAITRSIVEAHRGSIRCESAGGVTRFELVFPIASTDRSVNAGA</sequence>
<evidence type="ECO:0000256" key="8">
    <source>
        <dbReference type="ARBA" id="ARBA00022741"/>
    </source>
</evidence>
<evidence type="ECO:0000256" key="7">
    <source>
        <dbReference type="ARBA" id="ARBA00022692"/>
    </source>
</evidence>
<keyword evidence="7 14" id="KW-0812">Transmembrane</keyword>
<dbReference type="Proteomes" id="UP000813068">
    <property type="component" value="Unassembled WGS sequence"/>
</dbReference>
<dbReference type="InterPro" id="IPR003594">
    <property type="entry name" value="HATPase_dom"/>
</dbReference>